<evidence type="ECO:0000313" key="2">
    <source>
        <dbReference type="EMBL" id="MBC2667682.1"/>
    </source>
</evidence>
<dbReference type="InterPro" id="IPR032710">
    <property type="entry name" value="NTF2-like_dom_sf"/>
</dbReference>
<dbReference type="RefSeq" id="WP_185677562.1">
    <property type="nucleotide sequence ID" value="NZ_JACLAX010000001.1"/>
</dbReference>
<sequence>MTAERGPHAIARAFIAASEAGAFPAGLVCDDMIAWTTLQGEHSLARYRQSLAWMREASGGTLAFTIDAITAEADRVVIEARSTATLRGGAAYANTYVFVLRLRDGRIASVREHFNPAIVLELLLPLMR</sequence>
<keyword evidence="3" id="KW-1185">Reference proteome</keyword>
<accession>A0A7X1FWL0</accession>
<evidence type="ECO:0000259" key="1">
    <source>
        <dbReference type="Pfam" id="PF12680"/>
    </source>
</evidence>
<proteinExistence type="predicted"/>
<dbReference type="EMBL" id="JACLAX010000001">
    <property type="protein sequence ID" value="MBC2667682.1"/>
    <property type="molecule type" value="Genomic_DNA"/>
</dbReference>
<name>A0A7X1FWL0_9SPHN</name>
<feature type="domain" description="SnoaL-like" evidence="1">
    <location>
        <begin position="12"/>
        <end position="109"/>
    </location>
</feature>
<dbReference type="InterPro" id="IPR037401">
    <property type="entry name" value="SnoaL-like"/>
</dbReference>
<organism evidence="2 3">
    <name type="scientific">Novosphingobium piscinae</name>
    <dbReference type="NCBI Taxonomy" id="1507448"/>
    <lineage>
        <taxon>Bacteria</taxon>
        <taxon>Pseudomonadati</taxon>
        <taxon>Pseudomonadota</taxon>
        <taxon>Alphaproteobacteria</taxon>
        <taxon>Sphingomonadales</taxon>
        <taxon>Sphingomonadaceae</taxon>
        <taxon>Novosphingobium</taxon>
    </lineage>
</organism>
<comment type="caution">
    <text evidence="2">The sequence shown here is derived from an EMBL/GenBank/DDBJ whole genome shotgun (WGS) entry which is preliminary data.</text>
</comment>
<evidence type="ECO:0000313" key="3">
    <source>
        <dbReference type="Proteomes" id="UP000551327"/>
    </source>
</evidence>
<dbReference type="SUPFAM" id="SSF54427">
    <property type="entry name" value="NTF2-like"/>
    <property type="match status" value="1"/>
</dbReference>
<gene>
    <name evidence="2" type="ORF">H7F53_00815</name>
</gene>
<dbReference type="Proteomes" id="UP000551327">
    <property type="component" value="Unassembled WGS sequence"/>
</dbReference>
<dbReference type="AlphaFoldDB" id="A0A7X1FWL0"/>
<dbReference type="Gene3D" id="3.10.450.50">
    <property type="match status" value="1"/>
</dbReference>
<dbReference type="Pfam" id="PF12680">
    <property type="entry name" value="SnoaL_2"/>
    <property type="match status" value="1"/>
</dbReference>
<reference evidence="2 3" key="1">
    <citation type="submission" date="2020-08" db="EMBL/GenBank/DDBJ databases">
        <title>The genome sequence of type strain Novosphingobium piscinae KCTC 42194.</title>
        <authorList>
            <person name="Liu Y."/>
        </authorList>
    </citation>
    <scope>NUCLEOTIDE SEQUENCE [LARGE SCALE GENOMIC DNA]</scope>
    <source>
        <strain evidence="2 3">KCTC 42194</strain>
    </source>
</reference>
<protein>
    <submittedName>
        <fullName evidence="2">Nuclear transport factor 2 family protein</fullName>
    </submittedName>
</protein>